<protein>
    <submittedName>
        <fullName evidence="1">Uncharacterized protein</fullName>
    </submittedName>
</protein>
<evidence type="ECO:0000313" key="1">
    <source>
        <dbReference type="EMBL" id="DAE27923.1"/>
    </source>
</evidence>
<organism evidence="1">
    <name type="scientific">virus sp. ctDYl1</name>
    <dbReference type="NCBI Taxonomy" id="2826795"/>
    <lineage>
        <taxon>Viruses</taxon>
    </lineage>
</organism>
<accession>A0A8S5R9T7</accession>
<reference evidence="1" key="1">
    <citation type="journal article" date="2021" name="Proc. Natl. Acad. Sci. U.S.A.">
        <title>A Catalog of Tens of Thousands of Viruses from Human Metagenomes Reveals Hidden Associations with Chronic Diseases.</title>
        <authorList>
            <person name="Tisza M.J."/>
            <person name="Buck C.B."/>
        </authorList>
    </citation>
    <scope>NUCLEOTIDE SEQUENCE</scope>
    <source>
        <strain evidence="1">CtDYl1</strain>
    </source>
</reference>
<dbReference type="EMBL" id="BK015846">
    <property type="protein sequence ID" value="DAE27923.1"/>
    <property type="molecule type" value="Genomic_DNA"/>
</dbReference>
<sequence length="37" mass="4266">MKDFSTPFGYSNVQTYITVKGKETFRLLLQGQGLIRK</sequence>
<proteinExistence type="predicted"/>
<name>A0A8S5R9T7_9VIRU</name>